<dbReference type="AlphaFoldDB" id="A0A7C4JKP7"/>
<accession>A0A7C4JKP7</accession>
<feature type="domain" description="C2H2-type" evidence="1">
    <location>
        <begin position="65"/>
        <end position="85"/>
    </location>
</feature>
<organism evidence="3">
    <name type="scientific">Ignisphaera aggregans</name>
    <dbReference type="NCBI Taxonomy" id="334771"/>
    <lineage>
        <taxon>Archaea</taxon>
        <taxon>Thermoproteota</taxon>
        <taxon>Thermoprotei</taxon>
        <taxon>Desulfurococcales</taxon>
        <taxon>Desulfurococcaceae</taxon>
        <taxon>Ignisphaera</taxon>
    </lineage>
</organism>
<dbReference type="EMBL" id="DTBD01000085">
    <property type="protein sequence ID" value="HGQ65298.1"/>
    <property type="molecule type" value="Genomic_DNA"/>
</dbReference>
<evidence type="ECO:0000259" key="1">
    <source>
        <dbReference type="PROSITE" id="PS00028"/>
    </source>
</evidence>
<name>A0A7C4JKP7_9CREN</name>
<protein>
    <recommendedName>
        <fullName evidence="1">C2H2-type domain-containing protein</fullName>
    </recommendedName>
</protein>
<comment type="caution">
    <text evidence="3">The sequence shown here is derived from an EMBL/GenBank/DDBJ whole genome shotgun (WGS) entry which is preliminary data.</text>
</comment>
<dbReference type="InterPro" id="IPR013087">
    <property type="entry name" value="Znf_C2H2_type"/>
</dbReference>
<reference evidence="3" key="1">
    <citation type="journal article" date="2020" name="mSystems">
        <title>Genome- and Community-Level Interaction Insights into Carbon Utilization and Element Cycling Functions of Hydrothermarchaeota in Hydrothermal Sediment.</title>
        <authorList>
            <person name="Zhou Z."/>
            <person name="Liu Y."/>
            <person name="Xu W."/>
            <person name="Pan J."/>
            <person name="Luo Z.H."/>
            <person name="Li M."/>
        </authorList>
    </citation>
    <scope>NUCLEOTIDE SEQUENCE [LARGE SCALE GENOMIC DNA]</scope>
    <source>
        <strain evidence="3">SpSt-637</strain>
        <strain evidence="2">SpSt-667</strain>
    </source>
</reference>
<evidence type="ECO:0000313" key="3">
    <source>
        <dbReference type="EMBL" id="HGQ65298.1"/>
    </source>
</evidence>
<dbReference type="PROSITE" id="PS00028">
    <property type="entry name" value="ZINC_FINGER_C2H2_1"/>
    <property type="match status" value="1"/>
</dbReference>
<sequence length="105" mass="11984">MDSDSGRICSRCLFFRPHIYFPYIGYCIVKHNSVPHEEPATCSSFKPSSIDELKNIFKEQGWLYCVNCRKILINEIELEEHLKQHVVSSGVVLDEAIAEEAHAGD</sequence>
<evidence type="ECO:0000313" key="2">
    <source>
        <dbReference type="EMBL" id="HGQ35862.1"/>
    </source>
</evidence>
<proteinExistence type="predicted"/>
<gene>
    <name evidence="3" type="ORF">ENU08_08665</name>
    <name evidence="2" type="ORF">ENU41_04185</name>
</gene>
<dbReference type="EMBL" id="DTCK01000024">
    <property type="protein sequence ID" value="HGQ35862.1"/>
    <property type="molecule type" value="Genomic_DNA"/>
</dbReference>